<feature type="transmembrane region" description="Helical" evidence="11">
    <location>
        <begin position="35"/>
        <end position="56"/>
    </location>
</feature>
<accession>A0A381NXV3</accession>
<keyword evidence="11" id="KW-1133">Transmembrane helix</keyword>
<sequence length="457" mass="51804">MFFEEIKQIVSTFREAVNLFLSRIFNKGVPIAEDMTTLILIGFAIFIILLCLFVWYRQHSRSLKSKAPEELSGRKKEKRLVQLEKEHAKTLELQIKEEEKLWEEKESAKLAKAEQREKELQEKIASIEEERLNQQVLQREIEKTAETVETPDEVDSFLERLRKGVVKTRTQLLDNLAEAVLGRKEINEDLLDDLEEVLIGSDIGPETTQRILDAITEKVEREELSSPQVLQSEIQLEIQKIMSKTYAVPGTAERKPLILLFVGVNGVGKTTTIGKIAAQYRQQGKKVLMGAGDTFRAAAIEQLVEWSRRADCDIIQKESGSDPSAVMYETVQKGIDEDYDVVICDTAGRLHTKKNLMEELKKMVRVIRKLIPDAPHEILLVLDATTGQNAIFQTREFMEATDLTGLIITKLDGTSKGGVVIGIVNEFDIPVRYIGVGEQVEDLRPFDAQQFTESIFA</sequence>
<evidence type="ECO:0000256" key="2">
    <source>
        <dbReference type="ARBA" id="ARBA00008531"/>
    </source>
</evidence>
<gene>
    <name evidence="13" type="ORF">METZ01_LOCUS11868</name>
</gene>
<dbReference type="Gene3D" id="1.20.120.140">
    <property type="entry name" value="Signal recognition particle SRP54, nucleotide-binding domain"/>
    <property type="match status" value="1"/>
</dbReference>
<evidence type="ECO:0000256" key="1">
    <source>
        <dbReference type="ARBA" id="ARBA00004413"/>
    </source>
</evidence>
<dbReference type="GO" id="GO:0005525">
    <property type="term" value="F:GTP binding"/>
    <property type="evidence" value="ECO:0007669"/>
    <property type="project" value="UniProtKB-KW"/>
</dbReference>
<organism evidence="13">
    <name type="scientific">marine metagenome</name>
    <dbReference type="NCBI Taxonomy" id="408172"/>
    <lineage>
        <taxon>unclassified sequences</taxon>
        <taxon>metagenomes</taxon>
        <taxon>ecological metagenomes</taxon>
    </lineage>
</organism>
<dbReference type="FunFam" id="1.20.120.140:FF:000002">
    <property type="entry name" value="Signal recognition particle receptor FtsY"/>
    <property type="match status" value="1"/>
</dbReference>
<feature type="domain" description="SRP54-type proteins GTP-binding" evidence="12">
    <location>
        <begin position="430"/>
        <end position="443"/>
    </location>
</feature>
<evidence type="ECO:0000256" key="9">
    <source>
        <dbReference type="ARBA" id="ARBA00023170"/>
    </source>
</evidence>
<proteinExistence type="inferred from homology"/>
<comment type="similarity">
    <text evidence="2">Belongs to the GTP-binding SRP family.</text>
</comment>
<keyword evidence="11" id="KW-0812">Transmembrane</keyword>
<comment type="subcellular location">
    <subcellularLocation>
        <location evidence="1">Cell membrane</location>
        <topology evidence="1">Peripheral membrane protein</topology>
        <orientation evidence="1">Cytoplasmic side</orientation>
    </subcellularLocation>
</comment>
<dbReference type="SMART" id="SM00382">
    <property type="entry name" value="AAA"/>
    <property type="match status" value="1"/>
</dbReference>
<dbReference type="InterPro" id="IPR042101">
    <property type="entry name" value="SRP54_N_sf"/>
</dbReference>
<evidence type="ECO:0000313" key="13">
    <source>
        <dbReference type="EMBL" id="SUZ59014.1"/>
    </source>
</evidence>
<evidence type="ECO:0000259" key="12">
    <source>
        <dbReference type="PROSITE" id="PS00300"/>
    </source>
</evidence>
<dbReference type="SMART" id="SM00963">
    <property type="entry name" value="SRP54_N"/>
    <property type="match status" value="1"/>
</dbReference>
<keyword evidence="7" id="KW-0342">GTP-binding</keyword>
<dbReference type="AlphaFoldDB" id="A0A381NXV3"/>
<dbReference type="InterPro" id="IPR000897">
    <property type="entry name" value="SRP54_GTPase_dom"/>
</dbReference>
<dbReference type="GO" id="GO:0006614">
    <property type="term" value="P:SRP-dependent cotranslational protein targeting to membrane"/>
    <property type="evidence" value="ECO:0007669"/>
    <property type="project" value="InterPro"/>
</dbReference>
<evidence type="ECO:0000256" key="3">
    <source>
        <dbReference type="ARBA" id="ARBA00022475"/>
    </source>
</evidence>
<keyword evidence="3" id="KW-1003">Cell membrane</keyword>
<evidence type="ECO:0000256" key="7">
    <source>
        <dbReference type="ARBA" id="ARBA00023134"/>
    </source>
</evidence>
<feature type="coiled-coil region" evidence="10">
    <location>
        <begin position="81"/>
        <end position="147"/>
    </location>
</feature>
<keyword evidence="4" id="KW-0963">Cytoplasm</keyword>
<dbReference type="GO" id="GO:0003924">
    <property type="term" value="F:GTPase activity"/>
    <property type="evidence" value="ECO:0007669"/>
    <property type="project" value="TreeGrafter"/>
</dbReference>
<dbReference type="SUPFAM" id="SSF47364">
    <property type="entry name" value="Domain of the SRP/SRP receptor G-proteins"/>
    <property type="match status" value="1"/>
</dbReference>
<dbReference type="EMBL" id="UINC01000656">
    <property type="protein sequence ID" value="SUZ59014.1"/>
    <property type="molecule type" value="Genomic_DNA"/>
</dbReference>
<dbReference type="InterPro" id="IPR003593">
    <property type="entry name" value="AAA+_ATPase"/>
</dbReference>
<keyword evidence="8 11" id="KW-0472">Membrane</keyword>
<evidence type="ECO:0000256" key="8">
    <source>
        <dbReference type="ARBA" id="ARBA00023136"/>
    </source>
</evidence>
<dbReference type="FunFam" id="3.40.50.300:FF:000053">
    <property type="entry name" value="Signal recognition particle receptor FtsY"/>
    <property type="match status" value="1"/>
</dbReference>
<dbReference type="InterPro" id="IPR004390">
    <property type="entry name" value="SR_rcpt_FtsY"/>
</dbReference>
<dbReference type="GO" id="GO:0005737">
    <property type="term" value="C:cytoplasm"/>
    <property type="evidence" value="ECO:0007669"/>
    <property type="project" value="UniProtKB-ARBA"/>
</dbReference>
<dbReference type="SMART" id="SM00962">
    <property type="entry name" value="SRP54"/>
    <property type="match status" value="1"/>
</dbReference>
<evidence type="ECO:0000256" key="10">
    <source>
        <dbReference type="SAM" id="Coils"/>
    </source>
</evidence>
<protein>
    <recommendedName>
        <fullName evidence="12">SRP54-type proteins GTP-binding domain-containing protein</fullName>
    </recommendedName>
</protein>
<dbReference type="SUPFAM" id="SSF52540">
    <property type="entry name" value="P-loop containing nucleoside triphosphate hydrolases"/>
    <property type="match status" value="1"/>
</dbReference>
<dbReference type="PANTHER" id="PTHR43134:SF1">
    <property type="entry name" value="SIGNAL RECOGNITION PARTICLE RECEPTOR SUBUNIT ALPHA"/>
    <property type="match status" value="1"/>
</dbReference>
<dbReference type="GO" id="GO:0005886">
    <property type="term" value="C:plasma membrane"/>
    <property type="evidence" value="ECO:0007669"/>
    <property type="project" value="UniProtKB-SubCell"/>
</dbReference>
<dbReference type="InterPro" id="IPR013822">
    <property type="entry name" value="Signal_recog_particl_SRP54_hlx"/>
</dbReference>
<reference evidence="13" key="1">
    <citation type="submission" date="2018-05" db="EMBL/GenBank/DDBJ databases">
        <authorList>
            <person name="Lanie J.A."/>
            <person name="Ng W.-L."/>
            <person name="Kazmierczak K.M."/>
            <person name="Andrzejewski T.M."/>
            <person name="Davidsen T.M."/>
            <person name="Wayne K.J."/>
            <person name="Tettelin H."/>
            <person name="Glass J.I."/>
            <person name="Rusch D."/>
            <person name="Podicherti R."/>
            <person name="Tsui H.-C.T."/>
            <person name="Winkler M.E."/>
        </authorList>
    </citation>
    <scope>NUCLEOTIDE SEQUENCE</scope>
</reference>
<dbReference type="Pfam" id="PF02881">
    <property type="entry name" value="SRP54_N"/>
    <property type="match status" value="1"/>
</dbReference>
<dbReference type="HAMAP" id="MF_00920">
    <property type="entry name" value="FtsY"/>
    <property type="match status" value="1"/>
</dbReference>
<evidence type="ECO:0000256" key="4">
    <source>
        <dbReference type="ARBA" id="ARBA00022490"/>
    </source>
</evidence>
<dbReference type="InterPro" id="IPR036225">
    <property type="entry name" value="SRP/SRP_N"/>
</dbReference>
<keyword evidence="9" id="KW-0675">Receptor</keyword>
<dbReference type="CDD" id="cd17874">
    <property type="entry name" value="FtsY"/>
    <property type="match status" value="1"/>
</dbReference>
<evidence type="ECO:0000256" key="6">
    <source>
        <dbReference type="ARBA" id="ARBA00022801"/>
    </source>
</evidence>
<dbReference type="PANTHER" id="PTHR43134">
    <property type="entry name" value="SIGNAL RECOGNITION PARTICLE RECEPTOR SUBUNIT ALPHA"/>
    <property type="match status" value="1"/>
</dbReference>
<dbReference type="GO" id="GO:0005047">
    <property type="term" value="F:signal recognition particle binding"/>
    <property type="evidence" value="ECO:0007669"/>
    <property type="project" value="TreeGrafter"/>
</dbReference>
<dbReference type="NCBIfam" id="TIGR00064">
    <property type="entry name" value="ftsY"/>
    <property type="match status" value="1"/>
</dbReference>
<name>A0A381NXV3_9ZZZZ</name>
<dbReference type="PROSITE" id="PS00300">
    <property type="entry name" value="SRP54"/>
    <property type="match status" value="1"/>
</dbReference>
<evidence type="ECO:0000256" key="11">
    <source>
        <dbReference type="SAM" id="Phobius"/>
    </source>
</evidence>
<evidence type="ECO:0000256" key="5">
    <source>
        <dbReference type="ARBA" id="ARBA00022741"/>
    </source>
</evidence>
<dbReference type="InterPro" id="IPR027417">
    <property type="entry name" value="P-loop_NTPase"/>
</dbReference>
<keyword evidence="6" id="KW-0378">Hydrolase</keyword>
<keyword evidence="10" id="KW-0175">Coiled coil</keyword>
<dbReference type="Pfam" id="PF00448">
    <property type="entry name" value="SRP54"/>
    <property type="match status" value="1"/>
</dbReference>
<dbReference type="Gene3D" id="3.40.50.300">
    <property type="entry name" value="P-loop containing nucleotide triphosphate hydrolases"/>
    <property type="match status" value="1"/>
</dbReference>
<keyword evidence="5" id="KW-0547">Nucleotide-binding</keyword>